<evidence type="ECO:0000256" key="3">
    <source>
        <dbReference type="ARBA" id="ARBA00022630"/>
    </source>
</evidence>
<dbReference type="InterPro" id="IPR023753">
    <property type="entry name" value="FAD/NAD-binding_dom"/>
</dbReference>
<dbReference type="Pfam" id="PF07992">
    <property type="entry name" value="Pyr_redox_2"/>
    <property type="match status" value="1"/>
</dbReference>
<sequence>MEKHRVVIVGAGFGGLFAAKSLRKVPVQVTVVSGTTYHLFEPLLYQVATGILSEGEVAPPIREILRGRDDLDIRLGWVTDVDAGASTVEVSAPDGTIRTIPYDSLIVAAGASNSYFGNDRFAEHAPALKNIDDALEVRSRIFHAFEMAELEEDPAVRQEWLTFVIVGAGPTGVELAGQIAELAHRSLKGQYRRADLSTTRVILIDAVDRVLPAFDGSLSAAALKQLRRLHVDVRLNTKVSDVDAYGVTASDGYLRARTKFWAAGVAAAPLADRIAQSTGAGTDRAGRIEVEPDLTVAGHPSIFVVGDLAATGLPGVAQVAMQGGRYAARVIARRIAGRPAPKPFKYFDKGNMATISRFSAVADVGPLHLSGLIGWLGWLGVHLFYLIGFKNKVSTLLHWTVSFLGRGRAERITTTQQIHARNALRVVAMLPVSAAAEPLGGAAAVPSGGAAAVSSGGAAAELPGGAAALLAGDQVAPVHDQGLRR</sequence>
<dbReference type="PANTHER" id="PTHR43706">
    <property type="entry name" value="NADH DEHYDROGENASE"/>
    <property type="match status" value="1"/>
</dbReference>
<protein>
    <recommendedName>
        <fullName evidence="2">NADH:ubiquinone reductase (non-electrogenic)</fullName>
        <ecNumber evidence="2">1.6.5.9</ecNumber>
    </recommendedName>
</protein>
<evidence type="ECO:0000256" key="4">
    <source>
        <dbReference type="ARBA" id="ARBA00022827"/>
    </source>
</evidence>
<keyword evidence="3" id="KW-0285">Flavoprotein</keyword>
<evidence type="ECO:0000256" key="1">
    <source>
        <dbReference type="ARBA" id="ARBA00005272"/>
    </source>
</evidence>
<accession>A0ABS5YZZ7</accession>
<organism evidence="10 11">
    <name type="scientific">Paractinoplanes bogorensis</name>
    <dbReference type="NCBI Taxonomy" id="1610840"/>
    <lineage>
        <taxon>Bacteria</taxon>
        <taxon>Bacillati</taxon>
        <taxon>Actinomycetota</taxon>
        <taxon>Actinomycetes</taxon>
        <taxon>Micromonosporales</taxon>
        <taxon>Micromonosporaceae</taxon>
        <taxon>Paractinoplanes</taxon>
    </lineage>
</organism>
<evidence type="ECO:0000259" key="9">
    <source>
        <dbReference type="Pfam" id="PF07992"/>
    </source>
</evidence>
<dbReference type="EMBL" id="JAHKKG010000013">
    <property type="protein sequence ID" value="MBU2668987.1"/>
    <property type="molecule type" value="Genomic_DNA"/>
</dbReference>
<keyword evidence="11" id="KW-1185">Reference proteome</keyword>
<dbReference type="Proteomes" id="UP001519654">
    <property type="component" value="Unassembled WGS sequence"/>
</dbReference>
<proteinExistence type="inferred from homology"/>
<evidence type="ECO:0000313" key="10">
    <source>
        <dbReference type="EMBL" id="MBU2668987.1"/>
    </source>
</evidence>
<dbReference type="EC" id="1.6.5.9" evidence="2"/>
<evidence type="ECO:0000256" key="2">
    <source>
        <dbReference type="ARBA" id="ARBA00012637"/>
    </source>
</evidence>
<keyword evidence="4" id="KW-0274">FAD</keyword>
<dbReference type="PRINTS" id="PR00368">
    <property type="entry name" value="FADPNR"/>
</dbReference>
<dbReference type="PRINTS" id="PR00411">
    <property type="entry name" value="PNDRDTASEI"/>
</dbReference>
<evidence type="ECO:0000256" key="6">
    <source>
        <dbReference type="ARBA" id="ARBA00023027"/>
    </source>
</evidence>
<reference evidence="10 11" key="1">
    <citation type="submission" date="2021-06" db="EMBL/GenBank/DDBJ databases">
        <title>Actinoplanes lichenicola sp. nov., and Actinoplanes ovalisporus sp. nov., isolated from lichen in Thailand.</title>
        <authorList>
            <person name="Saeng-In P."/>
            <person name="Kanchanasin P."/>
            <person name="Yuki M."/>
            <person name="Kudo T."/>
            <person name="Ohkuma M."/>
            <person name="Phongsopitanun W."/>
            <person name="Tanasupawat S."/>
        </authorList>
    </citation>
    <scope>NUCLEOTIDE SEQUENCE [LARGE SCALE GENOMIC DNA]</scope>
    <source>
        <strain evidence="10 11">NBRC 110975</strain>
    </source>
</reference>
<feature type="transmembrane region" description="Helical" evidence="8">
    <location>
        <begin position="367"/>
        <end position="387"/>
    </location>
</feature>
<keyword evidence="8" id="KW-0472">Membrane</keyword>
<dbReference type="InterPro" id="IPR045024">
    <property type="entry name" value="NDH-2"/>
</dbReference>
<dbReference type="InterPro" id="IPR036188">
    <property type="entry name" value="FAD/NAD-bd_sf"/>
</dbReference>
<comment type="caution">
    <text evidence="10">The sequence shown here is derived from an EMBL/GenBank/DDBJ whole genome shotgun (WGS) entry which is preliminary data.</text>
</comment>
<evidence type="ECO:0000256" key="8">
    <source>
        <dbReference type="SAM" id="Phobius"/>
    </source>
</evidence>
<keyword evidence="8" id="KW-0812">Transmembrane</keyword>
<dbReference type="RefSeq" id="WP_215793227.1">
    <property type="nucleotide sequence ID" value="NZ_JAHKKG010000013.1"/>
</dbReference>
<evidence type="ECO:0000256" key="5">
    <source>
        <dbReference type="ARBA" id="ARBA00023002"/>
    </source>
</evidence>
<keyword evidence="8" id="KW-1133">Transmembrane helix</keyword>
<dbReference type="PANTHER" id="PTHR43706:SF47">
    <property type="entry name" value="EXTERNAL NADH-UBIQUINONE OXIDOREDUCTASE 1, MITOCHONDRIAL-RELATED"/>
    <property type="match status" value="1"/>
</dbReference>
<evidence type="ECO:0000256" key="7">
    <source>
        <dbReference type="ARBA" id="ARBA00047599"/>
    </source>
</evidence>
<name>A0ABS5YZZ7_9ACTN</name>
<comment type="catalytic activity">
    <reaction evidence="7">
        <text>a quinone + NADH + H(+) = a quinol + NAD(+)</text>
        <dbReference type="Rhea" id="RHEA:46160"/>
        <dbReference type="ChEBI" id="CHEBI:15378"/>
        <dbReference type="ChEBI" id="CHEBI:24646"/>
        <dbReference type="ChEBI" id="CHEBI:57540"/>
        <dbReference type="ChEBI" id="CHEBI:57945"/>
        <dbReference type="ChEBI" id="CHEBI:132124"/>
        <dbReference type="EC" id="1.6.5.9"/>
    </reaction>
</comment>
<keyword evidence="5" id="KW-0560">Oxidoreductase</keyword>
<comment type="similarity">
    <text evidence="1">Belongs to the NADH dehydrogenase family.</text>
</comment>
<gene>
    <name evidence="10" type="ORF">KOI35_36295</name>
</gene>
<keyword evidence="6" id="KW-0520">NAD</keyword>
<feature type="domain" description="FAD/NAD(P)-binding" evidence="9">
    <location>
        <begin position="5"/>
        <end position="324"/>
    </location>
</feature>
<dbReference type="SUPFAM" id="SSF51905">
    <property type="entry name" value="FAD/NAD(P)-binding domain"/>
    <property type="match status" value="1"/>
</dbReference>
<dbReference type="Gene3D" id="3.50.50.100">
    <property type="match status" value="1"/>
</dbReference>
<evidence type="ECO:0000313" key="11">
    <source>
        <dbReference type="Proteomes" id="UP001519654"/>
    </source>
</evidence>